<accession>A0A3N1HJS7</accession>
<dbReference type="OrthoDB" id="9815928at2"/>
<proteinExistence type="predicted"/>
<feature type="chain" id="PRO_5018220012" description="FG-GAP repeat protein" evidence="2">
    <location>
        <begin position="32"/>
        <end position="267"/>
    </location>
</feature>
<dbReference type="RefSeq" id="WP_123380153.1">
    <property type="nucleotide sequence ID" value="NZ_RJKN01000005.1"/>
</dbReference>
<reference evidence="3 4" key="1">
    <citation type="journal article" date="2015" name="Stand. Genomic Sci.">
        <title>Genomic Encyclopedia of Bacterial and Archaeal Type Strains, Phase III: the genomes of soil and plant-associated and newly described type strains.</title>
        <authorList>
            <person name="Whitman W.B."/>
            <person name="Woyke T."/>
            <person name="Klenk H.P."/>
            <person name="Zhou Y."/>
            <person name="Lilburn T.G."/>
            <person name="Beck B.J."/>
            <person name="De Vos P."/>
            <person name="Vandamme P."/>
            <person name="Eisen J.A."/>
            <person name="Garrity G."/>
            <person name="Hugenholtz P."/>
            <person name="Kyrpides N.C."/>
        </authorList>
    </citation>
    <scope>NUCLEOTIDE SEQUENCE [LARGE SCALE GENOMIC DNA]</scope>
    <source>
        <strain evidence="3 4">CECT 7306</strain>
    </source>
</reference>
<dbReference type="InParanoid" id="A0A3N1HJS7"/>
<sequence>MSTVLSTALRPALALALAAACLATAAPPAAAAGPDQLFLRSLHTDDPGGRIAYDGTLVAGDVPLFCQVARRSPVPPRPTVWSGGSWQVPDGEGSRHVSFGRATDTPLCGDWDGDGLDEPGVRRGNRFFLGSDMVRGGGEVTTFVLGRATDTPLAGDWDGDGDDEIALHRGSTFLAARSNVDGGGGLVSSTFGRAGDVAVAGHFALDPRQTHDSLAVRRGSTYHFSADRIGGRMGTVASFPWGRSADLPVGVGVGPAPQPLGLLRVVP</sequence>
<evidence type="ECO:0000256" key="1">
    <source>
        <dbReference type="SAM" id="MobiDB-lite"/>
    </source>
</evidence>
<name>A0A3N1HJS7_9ACTN</name>
<dbReference type="EMBL" id="RJKN01000005">
    <property type="protein sequence ID" value="ROP42759.1"/>
    <property type="molecule type" value="Genomic_DNA"/>
</dbReference>
<keyword evidence="2" id="KW-0732">Signal</keyword>
<feature type="region of interest" description="Disordered" evidence="1">
    <location>
        <begin position="76"/>
        <end position="97"/>
    </location>
</feature>
<dbReference type="AlphaFoldDB" id="A0A3N1HJS7"/>
<evidence type="ECO:0000313" key="3">
    <source>
        <dbReference type="EMBL" id="ROP42759.1"/>
    </source>
</evidence>
<evidence type="ECO:0000313" key="4">
    <source>
        <dbReference type="Proteomes" id="UP000276232"/>
    </source>
</evidence>
<dbReference type="Proteomes" id="UP000276232">
    <property type="component" value="Unassembled WGS sequence"/>
</dbReference>
<keyword evidence="4" id="KW-1185">Reference proteome</keyword>
<comment type="caution">
    <text evidence="3">The sequence shown here is derived from an EMBL/GenBank/DDBJ whole genome shotgun (WGS) entry which is preliminary data.</text>
</comment>
<dbReference type="InterPro" id="IPR028994">
    <property type="entry name" value="Integrin_alpha_N"/>
</dbReference>
<gene>
    <name evidence="3" type="ORF">EDC03_2044</name>
</gene>
<evidence type="ECO:0008006" key="5">
    <source>
        <dbReference type="Google" id="ProtNLM"/>
    </source>
</evidence>
<evidence type="ECO:0000256" key="2">
    <source>
        <dbReference type="SAM" id="SignalP"/>
    </source>
</evidence>
<feature type="signal peptide" evidence="2">
    <location>
        <begin position="1"/>
        <end position="31"/>
    </location>
</feature>
<dbReference type="SUPFAM" id="SSF69318">
    <property type="entry name" value="Integrin alpha N-terminal domain"/>
    <property type="match status" value="1"/>
</dbReference>
<protein>
    <recommendedName>
        <fullName evidence="5">FG-GAP repeat protein</fullName>
    </recommendedName>
</protein>
<organism evidence="3 4">
    <name type="scientific">Pseudokineococcus lusitanus</name>
    <dbReference type="NCBI Taxonomy" id="763993"/>
    <lineage>
        <taxon>Bacteria</taxon>
        <taxon>Bacillati</taxon>
        <taxon>Actinomycetota</taxon>
        <taxon>Actinomycetes</taxon>
        <taxon>Kineosporiales</taxon>
        <taxon>Kineosporiaceae</taxon>
        <taxon>Pseudokineococcus</taxon>
    </lineage>
</organism>